<reference evidence="1" key="1">
    <citation type="submission" date="2020-04" db="EMBL/GenBank/DDBJ databases">
        <authorList>
            <person name="Chiriac C."/>
            <person name="Salcher M."/>
            <person name="Ghai R."/>
            <person name="Kavagutti S V."/>
        </authorList>
    </citation>
    <scope>NUCLEOTIDE SEQUENCE</scope>
</reference>
<accession>A0A6J5KLV2</accession>
<protein>
    <submittedName>
        <fullName evidence="1">Uncharacterized protein</fullName>
    </submittedName>
</protein>
<gene>
    <name evidence="1" type="ORF">UFOVP29_413</name>
</gene>
<organism evidence="1">
    <name type="scientific">uncultured Caudovirales phage</name>
    <dbReference type="NCBI Taxonomy" id="2100421"/>
    <lineage>
        <taxon>Viruses</taxon>
        <taxon>Duplodnaviria</taxon>
        <taxon>Heunggongvirae</taxon>
        <taxon>Uroviricota</taxon>
        <taxon>Caudoviricetes</taxon>
        <taxon>Peduoviridae</taxon>
        <taxon>Maltschvirus</taxon>
        <taxon>Maltschvirus maltsch</taxon>
    </lineage>
</organism>
<evidence type="ECO:0000313" key="1">
    <source>
        <dbReference type="EMBL" id="CAB4123254.1"/>
    </source>
</evidence>
<sequence length="132" mass="14975">MRYASVRNRRRMRQTDNVHKRHRKLGRFDLLRPRSIDMATSCVIVAYNGKTHRDCAQTTPMAGLVCHSKFDCQQYHGQFELVSLGHHGVHVEQSAVGRCGGVVERKEFGGNEHCAHCDLRSGIGVYISQIKL</sequence>
<dbReference type="EMBL" id="LR796167">
    <property type="protein sequence ID" value="CAB4123254.1"/>
    <property type="molecule type" value="Genomic_DNA"/>
</dbReference>
<name>A0A6J5KLV2_9CAUD</name>
<proteinExistence type="predicted"/>